<organism evidence="2 3">
    <name type="scientific">Streptomyces prunicolor</name>
    <dbReference type="NCBI Taxonomy" id="67348"/>
    <lineage>
        <taxon>Bacteria</taxon>
        <taxon>Bacillati</taxon>
        <taxon>Actinomycetota</taxon>
        <taxon>Actinomycetes</taxon>
        <taxon>Kitasatosporales</taxon>
        <taxon>Streptomycetaceae</taxon>
        <taxon>Streptomyces</taxon>
    </lineage>
</organism>
<dbReference type="SUPFAM" id="SSF51735">
    <property type="entry name" value="NAD(P)-binding Rossmann-fold domains"/>
    <property type="match status" value="1"/>
</dbReference>
<evidence type="ECO:0000313" key="3">
    <source>
        <dbReference type="Proteomes" id="UP001187346"/>
    </source>
</evidence>
<accession>A0ABU4FPU3</accession>
<dbReference type="InterPro" id="IPR008030">
    <property type="entry name" value="NmrA-like"/>
</dbReference>
<gene>
    <name evidence="2" type="ORF">R5A26_42535</name>
</gene>
<dbReference type="PANTHER" id="PTHR43162">
    <property type="match status" value="1"/>
</dbReference>
<dbReference type="InterPro" id="IPR036291">
    <property type="entry name" value="NAD(P)-bd_dom_sf"/>
</dbReference>
<feature type="domain" description="NmrA-like" evidence="1">
    <location>
        <begin position="8"/>
        <end position="217"/>
    </location>
</feature>
<sequence>MTGSPPTALVLGGTGRTGSLVARQLPERGLSARTAARHGADVRFDWDDPTTHPAALAGVDRLYLVTPVLRISYADQVVAFLDLAVAAGVRHVTYLSTYGGQLAPPEVDIRAVEDDLAARDTLTHAILRPAWVMQNFSDAHLPVVDGVITVPTGGGTEAFVDAADIAAVAVETLLAPEAHAGAEYAPTGPRALTVAEVADTIAAVSGRPVAHQDIDPEAWIGGAVAAGVVPADYAVMLRWLTGAIVSGDGSTPNGDIEKVTGRPATTFDEFARRNAGAWAAPVPAVK</sequence>
<comment type="caution">
    <text evidence="2">The sequence shown here is derived from an EMBL/GenBank/DDBJ whole genome shotgun (WGS) entry which is preliminary data.</text>
</comment>
<dbReference type="EMBL" id="JAWMAJ010000241">
    <property type="protein sequence ID" value="MDV7222632.1"/>
    <property type="molecule type" value="Genomic_DNA"/>
</dbReference>
<dbReference type="Gene3D" id="3.40.50.720">
    <property type="entry name" value="NAD(P)-binding Rossmann-like Domain"/>
    <property type="match status" value="1"/>
</dbReference>
<proteinExistence type="predicted"/>
<name>A0ABU4FPU3_9ACTN</name>
<evidence type="ECO:0000259" key="1">
    <source>
        <dbReference type="Pfam" id="PF05368"/>
    </source>
</evidence>
<dbReference type="RefSeq" id="WP_317775388.1">
    <property type="nucleotide sequence ID" value="NZ_JAWMAJ010000241.1"/>
</dbReference>
<evidence type="ECO:0000313" key="2">
    <source>
        <dbReference type="EMBL" id="MDV7222632.1"/>
    </source>
</evidence>
<dbReference type="Pfam" id="PF05368">
    <property type="entry name" value="NmrA"/>
    <property type="match status" value="1"/>
</dbReference>
<dbReference type="Proteomes" id="UP001187346">
    <property type="component" value="Unassembled WGS sequence"/>
</dbReference>
<protein>
    <submittedName>
        <fullName evidence="2">NmrA family protein</fullName>
    </submittedName>
</protein>
<dbReference type="InterPro" id="IPR051604">
    <property type="entry name" value="Ergot_Alk_Oxidoreductase"/>
</dbReference>
<keyword evidence="3" id="KW-1185">Reference proteome</keyword>
<dbReference type="Gene3D" id="3.90.25.10">
    <property type="entry name" value="UDP-galactose 4-epimerase, domain 1"/>
    <property type="match status" value="1"/>
</dbReference>
<reference evidence="2 3" key="1">
    <citation type="submission" date="2023-10" db="EMBL/GenBank/DDBJ databases">
        <title>Characterization of rhizosphere-enriched actinobacteria from wheat plants lab-grown on chernevaya soil.</title>
        <authorList>
            <person name="Tikhonova E.N."/>
            <person name="Konopkin A."/>
            <person name="Kravchenko I.K."/>
        </authorList>
    </citation>
    <scope>NUCLEOTIDE SEQUENCE [LARGE SCALE GENOMIC DNA]</scope>
    <source>
        <strain evidence="2 3">RR29</strain>
    </source>
</reference>
<dbReference type="PANTHER" id="PTHR43162:SF1">
    <property type="entry name" value="PRESTALK A DIFFERENTIATION PROTEIN A"/>
    <property type="match status" value="1"/>
</dbReference>